<evidence type="ECO:0000313" key="2">
    <source>
        <dbReference type="EMBL" id="MEQ2307635.1"/>
    </source>
</evidence>
<feature type="region of interest" description="Disordered" evidence="1">
    <location>
        <begin position="1"/>
        <end position="44"/>
    </location>
</feature>
<sequence>MREGGWRGDRLRGRGEQRAFRRDRRARRTSAHRPGQGAARMEIRPDRFKAVAGKTLGKINRVSVLWERF</sequence>
<accession>A0ABV0ZNW7</accession>
<reference evidence="2 3" key="1">
    <citation type="submission" date="2021-06" db="EMBL/GenBank/DDBJ databases">
        <authorList>
            <person name="Palmer J.M."/>
        </authorList>
    </citation>
    <scope>NUCLEOTIDE SEQUENCE [LARGE SCALE GENOMIC DNA]</scope>
    <source>
        <strain evidence="2 3">AS_MEX2019</strain>
        <tissue evidence="2">Muscle</tissue>
    </source>
</reference>
<organism evidence="2 3">
    <name type="scientific">Ameca splendens</name>
    <dbReference type="NCBI Taxonomy" id="208324"/>
    <lineage>
        <taxon>Eukaryota</taxon>
        <taxon>Metazoa</taxon>
        <taxon>Chordata</taxon>
        <taxon>Craniata</taxon>
        <taxon>Vertebrata</taxon>
        <taxon>Euteleostomi</taxon>
        <taxon>Actinopterygii</taxon>
        <taxon>Neopterygii</taxon>
        <taxon>Teleostei</taxon>
        <taxon>Neoteleostei</taxon>
        <taxon>Acanthomorphata</taxon>
        <taxon>Ovalentaria</taxon>
        <taxon>Atherinomorphae</taxon>
        <taxon>Cyprinodontiformes</taxon>
        <taxon>Goodeidae</taxon>
        <taxon>Ameca</taxon>
    </lineage>
</organism>
<evidence type="ECO:0000256" key="1">
    <source>
        <dbReference type="SAM" id="MobiDB-lite"/>
    </source>
</evidence>
<protein>
    <submittedName>
        <fullName evidence="2">Uncharacterized protein</fullName>
    </submittedName>
</protein>
<name>A0ABV0ZNW7_9TELE</name>
<evidence type="ECO:0000313" key="3">
    <source>
        <dbReference type="Proteomes" id="UP001469553"/>
    </source>
</evidence>
<gene>
    <name evidence="2" type="ORF">AMECASPLE_020314</name>
</gene>
<dbReference type="Proteomes" id="UP001469553">
    <property type="component" value="Unassembled WGS sequence"/>
</dbReference>
<feature type="compositionally biased region" description="Basic and acidic residues" evidence="1">
    <location>
        <begin position="1"/>
        <end position="20"/>
    </location>
</feature>
<keyword evidence="3" id="KW-1185">Reference proteome</keyword>
<dbReference type="EMBL" id="JAHRIP010067518">
    <property type="protein sequence ID" value="MEQ2307635.1"/>
    <property type="molecule type" value="Genomic_DNA"/>
</dbReference>
<proteinExistence type="predicted"/>
<feature type="compositionally biased region" description="Basic residues" evidence="1">
    <location>
        <begin position="21"/>
        <end position="31"/>
    </location>
</feature>
<comment type="caution">
    <text evidence="2">The sequence shown here is derived from an EMBL/GenBank/DDBJ whole genome shotgun (WGS) entry which is preliminary data.</text>
</comment>